<feature type="domain" description="Peptidoglycan binding" evidence="2">
    <location>
        <begin position="95"/>
        <end position="164"/>
    </location>
</feature>
<comment type="caution">
    <text evidence="3">The sequence shown here is derived from an EMBL/GenBank/DDBJ whole genome shotgun (WGS) entry which is preliminary data.</text>
</comment>
<dbReference type="EMBL" id="DTMF01000068">
    <property type="protein sequence ID" value="HGF33275.1"/>
    <property type="molecule type" value="Genomic_DNA"/>
</dbReference>
<dbReference type="AlphaFoldDB" id="A0A7C3V414"/>
<evidence type="ECO:0000313" key="3">
    <source>
        <dbReference type="EMBL" id="HGF33275.1"/>
    </source>
</evidence>
<accession>A0A7C3V414</accession>
<dbReference type="Pfam" id="PF09374">
    <property type="entry name" value="PG_binding_3"/>
    <property type="match status" value="1"/>
</dbReference>
<dbReference type="InterPro" id="IPR018537">
    <property type="entry name" value="Peptidoglycan-bd_3"/>
</dbReference>
<name>A0A7C3V414_9BACT</name>
<sequence>MGDFEKAAKLVLGFEGGVSARPLSEDPGGLTNLGISARFLRSIGDPRDVRDLTVADAVELYRRHFWNKVKGDDLPEPLATAVFDHAVNAGPGTAGRLLQTLLNEYGADLAVDGAIGAATLGALQELGTEPEWLAQRYLWRRIRDYANRPSLELRRVNLSGWCNRVCDLEEKLFGEEA</sequence>
<protein>
    <submittedName>
        <fullName evidence="3">Uncharacterized protein</fullName>
    </submittedName>
</protein>
<dbReference type="InterPro" id="IPR008565">
    <property type="entry name" value="TtsA-like_GH18_dom"/>
</dbReference>
<dbReference type="Gene3D" id="1.20.141.10">
    <property type="entry name" value="Chitosanase, subunit A, domain 1"/>
    <property type="match status" value="1"/>
</dbReference>
<dbReference type="InterPro" id="IPR023346">
    <property type="entry name" value="Lysozyme-like_dom_sf"/>
</dbReference>
<proteinExistence type="predicted"/>
<organism evidence="3">
    <name type="scientific">Desulfobacca acetoxidans</name>
    <dbReference type="NCBI Taxonomy" id="60893"/>
    <lineage>
        <taxon>Bacteria</taxon>
        <taxon>Pseudomonadati</taxon>
        <taxon>Thermodesulfobacteriota</taxon>
        <taxon>Desulfobaccia</taxon>
        <taxon>Desulfobaccales</taxon>
        <taxon>Desulfobaccaceae</taxon>
        <taxon>Desulfobacca</taxon>
    </lineage>
</organism>
<evidence type="ECO:0000259" key="1">
    <source>
        <dbReference type="Pfam" id="PF05838"/>
    </source>
</evidence>
<evidence type="ECO:0000259" key="2">
    <source>
        <dbReference type="Pfam" id="PF09374"/>
    </source>
</evidence>
<dbReference type="SUPFAM" id="SSF53955">
    <property type="entry name" value="Lysozyme-like"/>
    <property type="match status" value="1"/>
</dbReference>
<dbReference type="Pfam" id="PF05838">
    <property type="entry name" value="Glyco_hydro_108"/>
    <property type="match status" value="1"/>
</dbReference>
<reference evidence="3" key="1">
    <citation type="journal article" date="2020" name="mSystems">
        <title>Genome- and Community-Level Interaction Insights into Carbon Utilization and Element Cycling Functions of Hydrothermarchaeota in Hydrothermal Sediment.</title>
        <authorList>
            <person name="Zhou Z."/>
            <person name="Liu Y."/>
            <person name="Xu W."/>
            <person name="Pan J."/>
            <person name="Luo Z.H."/>
            <person name="Li M."/>
        </authorList>
    </citation>
    <scope>NUCLEOTIDE SEQUENCE [LARGE SCALE GENOMIC DNA]</scope>
    <source>
        <strain evidence="3">SpSt-897</strain>
    </source>
</reference>
<dbReference type="CDD" id="cd13926">
    <property type="entry name" value="N-acetylmuramidase_GH108"/>
    <property type="match status" value="1"/>
</dbReference>
<feature type="domain" description="TtsA-like Glycoside hydrolase family 108" evidence="1">
    <location>
        <begin position="9"/>
        <end position="90"/>
    </location>
</feature>
<gene>
    <name evidence="3" type="ORF">ENW96_02655</name>
</gene>